<evidence type="ECO:0000259" key="2">
    <source>
        <dbReference type="Pfam" id="PF01433"/>
    </source>
</evidence>
<feature type="domain" description="Peptidase M1 membrane alanine aminopeptidase" evidence="2">
    <location>
        <begin position="380"/>
        <end position="570"/>
    </location>
</feature>
<feature type="chain" id="PRO_5012816024" description="Peptidase M1 membrane alanine aminopeptidase domain-containing protein" evidence="1">
    <location>
        <begin position="17"/>
        <end position="747"/>
    </location>
</feature>
<dbReference type="GO" id="GO:0042277">
    <property type="term" value="F:peptide binding"/>
    <property type="evidence" value="ECO:0007669"/>
    <property type="project" value="TreeGrafter"/>
</dbReference>
<dbReference type="GO" id="GO:0005615">
    <property type="term" value="C:extracellular space"/>
    <property type="evidence" value="ECO:0007669"/>
    <property type="project" value="TreeGrafter"/>
</dbReference>
<dbReference type="STRING" id="229205.SAMN05444372_109124"/>
<dbReference type="AlphaFoldDB" id="A0A1M5MBX7"/>
<dbReference type="InterPro" id="IPR014782">
    <property type="entry name" value="Peptidase_M1_dom"/>
</dbReference>
<gene>
    <name evidence="3" type="ORF">SAMN05444372_109124</name>
</gene>
<dbReference type="EMBL" id="FQWF01000009">
    <property type="protein sequence ID" value="SHG74810.1"/>
    <property type="molecule type" value="Genomic_DNA"/>
</dbReference>
<keyword evidence="4" id="KW-1185">Reference proteome</keyword>
<dbReference type="PANTHER" id="PTHR11533:SF174">
    <property type="entry name" value="PUROMYCIN-SENSITIVE AMINOPEPTIDASE-RELATED"/>
    <property type="match status" value="1"/>
</dbReference>
<proteinExistence type="predicted"/>
<dbReference type="Pfam" id="PF01433">
    <property type="entry name" value="Peptidase_M1"/>
    <property type="match status" value="1"/>
</dbReference>
<evidence type="ECO:0000313" key="3">
    <source>
        <dbReference type="EMBL" id="SHG74810.1"/>
    </source>
</evidence>
<dbReference type="GO" id="GO:0070006">
    <property type="term" value="F:metalloaminopeptidase activity"/>
    <property type="evidence" value="ECO:0007669"/>
    <property type="project" value="TreeGrafter"/>
</dbReference>
<name>A0A1M5MBX7_9FLAO</name>
<dbReference type="GO" id="GO:0016020">
    <property type="term" value="C:membrane"/>
    <property type="evidence" value="ECO:0007669"/>
    <property type="project" value="TreeGrafter"/>
</dbReference>
<feature type="signal peptide" evidence="1">
    <location>
        <begin position="1"/>
        <end position="16"/>
    </location>
</feature>
<dbReference type="OrthoDB" id="9814383at2"/>
<dbReference type="GO" id="GO:0008270">
    <property type="term" value="F:zinc ion binding"/>
    <property type="evidence" value="ECO:0007669"/>
    <property type="project" value="InterPro"/>
</dbReference>
<organism evidence="3 4">
    <name type="scientific">Flavobacterium micromati</name>
    <dbReference type="NCBI Taxonomy" id="229205"/>
    <lineage>
        <taxon>Bacteria</taxon>
        <taxon>Pseudomonadati</taxon>
        <taxon>Bacteroidota</taxon>
        <taxon>Flavobacteriia</taxon>
        <taxon>Flavobacteriales</taxon>
        <taxon>Flavobacteriaceae</taxon>
        <taxon>Flavobacterium</taxon>
    </lineage>
</organism>
<evidence type="ECO:0000313" key="4">
    <source>
        <dbReference type="Proteomes" id="UP000184020"/>
    </source>
</evidence>
<dbReference type="InterPro" id="IPR027268">
    <property type="entry name" value="Peptidase_M4/M1_CTD_sf"/>
</dbReference>
<dbReference type="GO" id="GO:0005737">
    <property type="term" value="C:cytoplasm"/>
    <property type="evidence" value="ECO:0007669"/>
    <property type="project" value="TreeGrafter"/>
</dbReference>
<dbReference type="Gene3D" id="1.10.390.10">
    <property type="entry name" value="Neutral Protease Domain 2"/>
    <property type="match status" value="1"/>
</dbReference>
<dbReference type="InterPro" id="IPR050344">
    <property type="entry name" value="Peptidase_M1_aminopeptidases"/>
</dbReference>
<keyword evidence="1" id="KW-0732">Signal</keyword>
<dbReference type="Proteomes" id="UP000184020">
    <property type="component" value="Unassembled WGS sequence"/>
</dbReference>
<accession>A0A1M5MBX7</accession>
<protein>
    <recommendedName>
        <fullName evidence="2">Peptidase M1 membrane alanine aminopeptidase domain-containing protein</fullName>
    </recommendedName>
</protein>
<dbReference type="CDD" id="cd09604">
    <property type="entry name" value="M1_APN_like"/>
    <property type="match status" value="1"/>
</dbReference>
<dbReference type="PANTHER" id="PTHR11533">
    <property type="entry name" value="PROTEASE M1 ZINC METALLOPROTEASE"/>
    <property type="match status" value="1"/>
</dbReference>
<sequence>MKKLALFLLLPALLFAQEKTPPTTPKQSGRYDNNKFSQMYDLMATPNMFRTASGAPGPAYYQQQADYKIDIELDDKKSSIKGSEVITYHNNSPDTLEYLWVQLDQNQAAKNSQTPLAESQRMEQVLPAATFSNKFLKQDLERGFNIESVKDVKGNTLSYTINQTMMRINLVSPMKPGDKFSFGIKWNYNINNYRVEGGRSGYELFEKDGNKLYVIAQFYPRMAVYNDVEGWQNMQFWGTGEFTLPFGNFDVNITVPADHVMEATGELTNRSEVFTAEQVKRYELALKTYDKPVVIVTQAEAEAAEKGFSEKKKTWKFSAKNVRDFGISTSRKFILDMMAVKLNDKSVMAVSIYPKEANPFWGETATRTVAHTLKSYSAHTFDYPYPKAVSVSAEDQGMEYPMICWNYGRPDENGVLSERIKNGMIGVTIHEVGHNFFPMIVNSDERQWSWMDEGLNTFMQYMAEQEMGTNFPSSRGPASKIVPYMSGDQKFLEPIMSNSESIHQFGSNAYGKPATGLNILRETIMGRELFDHAFKVYANRWKFKHPTPEDFFRTMEDASAVDLDWFFRGWFYSTDFVDIGIKEVKQYYVSQTATKELKDAVVKRGRFGEEKGPFVYLVPSTSEELSAKDKKALALIDVNLLSDYVNTKFTADEKSNLKSPKYFYEIEFNKPGGMIMPVIVELTYEDDTKELFKYPAQIWRKNNETAKKIYATEKVIKKIQLDPKLETADIDITNNTWPKEESKSRFD</sequence>
<evidence type="ECO:0000256" key="1">
    <source>
        <dbReference type="SAM" id="SignalP"/>
    </source>
</evidence>
<dbReference type="RefSeq" id="WP_073020207.1">
    <property type="nucleotide sequence ID" value="NZ_FQWF01000009.1"/>
</dbReference>
<reference evidence="4" key="1">
    <citation type="submission" date="2016-11" db="EMBL/GenBank/DDBJ databases">
        <authorList>
            <person name="Varghese N."/>
            <person name="Submissions S."/>
        </authorList>
    </citation>
    <scope>NUCLEOTIDE SEQUENCE [LARGE SCALE GENOMIC DNA]</scope>
    <source>
        <strain evidence="4">DSM 17659</strain>
    </source>
</reference>
<dbReference type="GO" id="GO:0043171">
    <property type="term" value="P:peptide catabolic process"/>
    <property type="evidence" value="ECO:0007669"/>
    <property type="project" value="TreeGrafter"/>
</dbReference>
<dbReference type="SUPFAM" id="SSF55486">
    <property type="entry name" value="Metalloproteases ('zincins'), catalytic domain"/>
    <property type="match status" value="1"/>
</dbReference>